<proteinExistence type="predicted"/>
<sequence length="418" mass="48936">MIMIGKNGKSKNTNNSVILLIDSDFDLSKIKTIQKDFHYNQAISFDYNSHKNLDLGSIEHETSDNFITQEETNEIQNHLYTFSKWYYQKSIQKFFMVEDLNIGQLLQEQFIDYMIKFLKKFFEFKKIHEKFPNSTFISSGILYEISAIFSSNVQKIDTDEEVNYDFVHDKVRIDLNLGKNKINFSLSSSKYKKIKHFSEKFTQSLFEPKTTSNSRNVLLVELSTERYQKLLEESRNHNINLIQFGIRRPAIWNMNTFKIIKNTKCGIITPGSLINSKLKIKIQEQKNLITKQISELYQHDEILSQYFSYEGYSFWCAIKPIMQKLFETRIEHIARDIQTIKALFQKITIDTAVISSEIGITEQIVINESKKHGIKLALLQHGMYYDTKEAKETNLSKGLYPVKSDKFLIWGKISESDS</sequence>
<feature type="non-terminal residue" evidence="1">
    <location>
        <position position="418"/>
    </location>
</feature>
<dbReference type="AlphaFoldDB" id="A0A382JP98"/>
<protein>
    <submittedName>
        <fullName evidence="1">Uncharacterized protein</fullName>
    </submittedName>
</protein>
<dbReference type="EMBL" id="UINC01075378">
    <property type="protein sequence ID" value="SVC13495.1"/>
    <property type="molecule type" value="Genomic_DNA"/>
</dbReference>
<accession>A0A382JP98</accession>
<name>A0A382JP98_9ZZZZ</name>
<organism evidence="1">
    <name type="scientific">marine metagenome</name>
    <dbReference type="NCBI Taxonomy" id="408172"/>
    <lineage>
        <taxon>unclassified sequences</taxon>
        <taxon>metagenomes</taxon>
        <taxon>ecological metagenomes</taxon>
    </lineage>
</organism>
<evidence type="ECO:0000313" key="1">
    <source>
        <dbReference type="EMBL" id="SVC13495.1"/>
    </source>
</evidence>
<gene>
    <name evidence="1" type="ORF">METZ01_LOCUS266349</name>
</gene>
<reference evidence="1" key="1">
    <citation type="submission" date="2018-05" db="EMBL/GenBank/DDBJ databases">
        <authorList>
            <person name="Lanie J.A."/>
            <person name="Ng W.-L."/>
            <person name="Kazmierczak K.M."/>
            <person name="Andrzejewski T.M."/>
            <person name="Davidsen T.M."/>
            <person name="Wayne K.J."/>
            <person name="Tettelin H."/>
            <person name="Glass J.I."/>
            <person name="Rusch D."/>
            <person name="Podicherti R."/>
            <person name="Tsui H.-C.T."/>
            <person name="Winkler M.E."/>
        </authorList>
    </citation>
    <scope>NUCLEOTIDE SEQUENCE</scope>
</reference>